<proteinExistence type="inferred from homology"/>
<organism evidence="6 7">
    <name type="scientific">Chlorella vulgaris</name>
    <name type="common">Green alga</name>
    <dbReference type="NCBI Taxonomy" id="3077"/>
    <lineage>
        <taxon>Eukaryota</taxon>
        <taxon>Viridiplantae</taxon>
        <taxon>Chlorophyta</taxon>
        <taxon>core chlorophytes</taxon>
        <taxon>Trebouxiophyceae</taxon>
        <taxon>Chlorellales</taxon>
        <taxon>Chlorellaceae</taxon>
        <taxon>Chlorella clade</taxon>
        <taxon>Chlorella</taxon>
    </lineage>
</organism>
<name>A0A9D4THU3_CHLVU</name>
<dbReference type="PANTHER" id="PTHR13675:SF1">
    <property type="entry name" value="SUCCINATE DEHYDROGENASE ASSEMBLY FACTOR 1, MITOCHONDRIAL"/>
    <property type="match status" value="1"/>
</dbReference>
<comment type="subcellular location">
    <subcellularLocation>
        <location evidence="1">Mitochondrion matrix</location>
    </subcellularLocation>
</comment>
<dbReference type="GO" id="GO:0005759">
    <property type="term" value="C:mitochondrial matrix"/>
    <property type="evidence" value="ECO:0007669"/>
    <property type="project" value="UniProtKB-SubCell"/>
</dbReference>
<keyword evidence="7" id="KW-1185">Reference proteome</keyword>
<dbReference type="Proteomes" id="UP001055712">
    <property type="component" value="Unassembled WGS sequence"/>
</dbReference>
<reference evidence="6" key="2">
    <citation type="submission" date="2020-11" db="EMBL/GenBank/DDBJ databases">
        <authorList>
            <person name="Cecchin M."/>
            <person name="Marcolungo L."/>
            <person name="Rossato M."/>
            <person name="Girolomoni L."/>
            <person name="Cosentino E."/>
            <person name="Cuine S."/>
            <person name="Li-Beisson Y."/>
            <person name="Delledonne M."/>
            <person name="Ballottari M."/>
        </authorList>
    </citation>
    <scope>NUCLEOTIDE SEQUENCE</scope>
    <source>
        <strain evidence="6">211/11P</strain>
        <tissue evidence="6">Whole cell</tissue>
    </source>
</reference>
<comment type="similarity">
    <text evidence="4">Belongs to the complex I LYR family. SDHAF1 subfamily.</text>
</comment>
<reference evidence="6" key="1">
    <citation type="journal article" date="2019" name="Plant J.">
        <title>Chlorella vulgaris genome assembly and annotation reveals the molecular basis for metabolic acclimation to high light conditions.</title>
        <authorList>
            <person name="Cecchin M."/>
            <person name="Marcolungo L."/>
            <person name="Rossato M."/>
            <person name="Girolomoni L."/>
            <person name="Cosentino E."/>
            <person name="Cuine S."/>
            <person name="Li-Beisson Y."/>
            <person name="Delledonne M."/>
            <person name="Ballottari M."/>
        </authorList>
    </citation>
    <scope>NUCLEOTIDE SEQUENCE</scope>
    <source>
        <strain evidence="6">211/11P</strain>
    </source>
</reference>
<evidence type="ECO:0000256" key="4">
    <source>
        <dbReference type="ARBA" id="ARBA00025715"/>
    </source>
</evidence>
<dbReference type="Pfam" id="PF05347">
    <property type="entry name" value="Complex1_LYR"/>
    <property type="match status" value="1"/>
</dbReference>
<dbReference type="PANTHER" id="PTHR13675">
    <property type="entry name" value="LYR MOTIF-CONTAINING PROTEIN 2"/>
    <property type="match status" value="1"/>
</dbReference>
<keyword evidence="3" id="KW-0143">Chaperone</keyword>
<gene>
    <name evidence="6" type="ORF">D9Q98_007947</name>
</gene>
<dbReference type="GO" id="GO:0034553">
    <property type="term" value="P:mitochondrial respiratory chain complex II assembly"/>
    <property type="evidence" value="ECO:0007669"/>
    <property type="project" value="InterPro"/>
</dbReference>
<evidence type="ECO:0000256" key="2">
    <source>
        <dbReference type="ARBA" id="ARBA00023128"/>
    </source>
</evidence>
<dbReference type="InterPro" id="IPR045295">
    <property type="entry name" value="Complex1_LYR_SDHAF1_LYRM8"/>
</dbReference>
<comment type="caution">
    <text evidence="6">The sequence shown here is derived from an EMBL/GenBank/DDBJ whole genome shotgun (WGS) entry which is preliminary data.</text>
</comment>
<sequence length="88" mass="10163">MVRAPRLSGLQRQVLSLYRSALRISRAKEQQGSLTIAELARADIERHRAVSRKDIQLIEHLIRRGRRQLDLLGTLEVTGMQLQNRPRP</sequence>
<evidence type="ECO:0000313" key="7">
    <source>
        <dbReference type="Proteomes" id="UP001055712"/>
    </source>
</evidence>
<dbReference type="InterPro" id="IPR008011">
    <property type="entry name" value="Complex1_LYR_dom"/>
</dbReference>
<protein>
    <recommendedName>
        <fullName evidence="5">Complex 1 LYR protein domain-containing protein</fullName>
    </recommendedName>
</protein>
<feature type="domain" description="Complex 1 LYR protein" evidence="5">
    <location>
        <begin position="12"/>
        <end position="70"/>
    </location>
</feature>
<dbReference type="OrthoDB" id="273010at2759"/>
<keyword evidence="2" id="KW-0496">Mitochondrion</keyword>
<evidence type="ECO:0000256" key="3">
    <source>
        <dbReference type="ARBA" id="ARBA00023186"/>
    </source>
</evidence>
<dbReference type="EMBL" id="SIDB01000011">
    <property type="protein sequence ID" value="KAI3425979.1"/>
    <property type="molecule type" value="Genomic_DNA"/>
</dbReference>
<dbReference type="AlphaFoldDB" id="A0A9D4THU3"/>
<evidence type="ECO:0000313" key="6">
    <source>
        <dbReference type="EMBL" id="KAI3425979.1"/>
    </source>
</evidence>
<dbReference type="CDD" id="cd20268">
    <property type="entry name" value="Complex1_LYR_SDHAF1_LYRM8"/>
    <property type="match status" value="1"/>
</dbReference>
<evidence type="ECO:0000256" key="1">
    <source>
        <dbReference type="ARBA" id="ARBA00004305"/>
    </source>
</evidence>
<accession>A0A9D4THU3</accession>
<evidence type="ECO:0000259" key="5">
    <source>
        <dbReference type="Pfam" id="PF05347"/>
    </source>
</evidence>